<evidence type="ECO:0008006" key="4">
    <source>
        <dbReference type="Google" id="ProtNLM"/>
    </source>
</evidence>
<evidence type="ECO:0000313" key="2">
    <source>
        <dbReference type="EMBL" id="AJT61148.1"/>
    </source>
</evidence>
<feature type="compositionally biased region" description="Low complexity" evidence="1">
    <location>
        <begin position="20"/>
        <end position="33"/>
    </location>
</feature>
<dbReference type="Proteomes" id="UP000202888">
    <property type="component" value="Segment"/>
</dbReference>
<evidence type="ECO:0000313" key="3">
    <source>
        <dbReference type="Proteomes" id="UP000202888"/>
    </source>
</evidence>
<name>A0A0D4DC53_9CAUD</name>
<dbReference type="EMBL" id="KP671755">
    <property type="protein sequence ID" value="AJT61148.1"/>
    <property type="molecule type" value="Genomic_DNA"/>
</dbReference>
<dbReference type="RefSeq" id="YP_009201410.1">
    <property type="nucleotide sequence ID" value="NC_028829.1"/>
</dbReference>
<protein>
    <recommendedName>
        <fullName evidence="4">Phospholipase</fullName>
    </recommendedName>
</protein>
<reference evidence="2 3" key="1">
    <citation type="journal article" date="2016" name="Genom Data">
        <title>Complete genome sequence of a giant Vibrio phage ValKK3 infecting Vibrio alginolyticus.</title>
        <authorList>
            <person name="Lal T.M."/>
            <person name="Sano M."/>
            <person name="Hatai K."/>
            <person name="Ransangan J."/>
        </authorList>
    </citation>
    <scope>NUCLEOTIDE SEQUENCE [LARGE SCALE GENOMIC DNA]</scope>
</reference>
<evidence type="ECO:0000256" key="1">
    <source>
        <dbReference type="SAM" id="MobiDB-lite"/>
    </source>
</evidence>
<dbReference type="OrthoDB" id="21207at10239"/>
<organism evidence="2 3">
    <name type="scientific">Vibrio phage ValKK3</name>
    <dbReference type="NCBI Taxonomy" id="1610855"/>
    <lineage>
        <taxon>Viruses</taxon>
        <taxon>Duplodnaviria</taxon>
        <taxon>Heunggongvirae</taxon>
        <taxon>Uroviricota</taxon>
        <taxon>Caudoviricetes</taxon>
        <taxon>Pantevenvirales</taxon>
        <taxon>Straboviridae</taxon>
        <taxon>Schizotequatrovirus</taxon>
        <taxon>Schizotequatrovirus valkk3</taxon>
    </lineage>
</organism>
<sequence>MPALAGADEPTTGHGTYPPTVVTGGSGKVTVQGKPALSKDNLVHVTHCNTVPNYDCHSGSAATFSPKVFIEGSNAIRIGDTLTCGDTVAGGAGKVTSS</sequence>
<dbReference type="KEGG" id="vg:26628633"/>
<dbReference type="Pfam" id="PF05488">
    <property type="entry name" value="PAAR_motif"/>
    <property type="match status" value="1"/>
</dbReference>
<proteinExistence type="predicted"/>
<keyword evidence="3" id="KW-1185">Reference proteome</keyword>
<dbReference type="GeneID" id="26628633"/>
<accession>A0A0D4DC53</accession>
<feature type="region of interest" description="Disordered" evidence="1">
    <location>
        <begin position="1"/>
        <end position="33"/>
    </location>
</feature>
<dbReference type="Gene3D" id="2.60.200.60">
    <property type="match status" value="1"/>
</dbReference>
<dbReference type="CDD" id="cd14737">
    <property type="entry name" value="PAAR_1"/>
    <property type="match status" value="1"/>
</dbReference>
<dbReference type="InterPro" id="IPR008727">
    <property type="entry name" value="PAAR_motif"/>
</dbReference>